<dbReference type="AlphaFoldDB" id="A0A5K4F9E2"/>
<dbReference type="WBParaSite" id="Smp_323050.1">
    <property type="protein sequence ID" value="Smp_323050.1"/>
    <property type="gene ID" value="Smp_323050"/>
</dbReference>
<dbReference type="Proteomes" id="UP000008854">
    <property type="component" value="Unassembled WGS sequence"/>
</dbReference>
<organism evidence="2 3">
    <name type="scientific">Schistosoma mansoni</name>
    <name type="common">Blood fluke</name>
    <dbReference type="NCBI Taxonomy" id="6183"/>
    <lineage>
        <taxon>Eukaryota</taxon>
        <taxon>Metazoa</taxon>
        <taxon>Spiralia</taxon>
        <taxon>Lophotrochozoa</taxon>
        <taxon>Platyhelminthes</taxon>
        <taxon>Trematoda</taxon>
        <taxon>Digenea</taxon>
        <taxon>Strigeidida</taxon>
        <taxon>Schistosomatoidea</taxon>
        <taxon>Schistosomatidae</taxon>
        <taxon>Schistosoma</taxon>
    </lineage>
</organism>
<keyword evidence="2" id="KW-1185">Reference proteome</keyword>
<dbReference type="InParanoid" id="A0A5K4F9E2"/>
<reference evidence="2" key="1">
    <citation type="journal article" date="2012" name="PLoS Negl. Trop. Dis.">
        <title>A systematically improved high quality genome and transcriptome of the human blood fluke Schistosoma mansoni.</title>
        <authorList>
            <person name="Protasio A.V."/>
            <person name="Tsai I.J."/>
            <person name="Babbage A."/>
            <person name="Nichol S."/>
            <person name="Hunt M."/>
            <person name="Aslett M.A."/>
            <person name="De Silva N."/>
            <person name="Velarde G.S."/>
            <person name="Anderson T.J."/>
            <person name="Clark R.C."/>
            <person name="Davidson C."/>
            <person name="Dillon G.P."/>
            <person name="Holroyd N.E."/>
            <person name="LoVerde P.T."/>
            <person name="Lloyd C."/>
            <person name="McQuillan J."/>
            <person name="Oliveira G."/>
            <person name="Otto T.D."/>
            <person name="Parker-Manuel S.J."/>
            <person name="Quail M.A."/>
            <person name="Wilson R.A."/>
            <person name="Zerlotini A."/>
            <person name="Dunne D.W."/>
            <person name="Berriman M."/>
        </authorList>
    </citation>
    <scope>NUCLEOTIDE SEQUENCE [LARGE SCALE GENOMIC DNA]</scope>
    <source>
        <strain evidence="2">Puerto Rican</strain>
    </source>
</reference>
<protein>
    <submittedName>
        <fullName evidence="3">Ovule protein</fullName>
    </submittedName>
</protein>
<reference evidence="3" key="2">
    <citation type="submission" date="2019-11" db="UniProtKB">
        <authorList>
            <consortium name="WormBaseParasite"/>
        </authorList>
    </citation>
    <scope>IDENTIFICATION</scope>
    <source>
        <strain evidence="3">Puerto Rican</strain>
    </source>
</reference>
<feature type="region of interest" description="Disordered" evidence="1">
    <location>
        <begin position="1"/>
        <end position="27"/>
    </location>
</feature>
<sequence>MNDQPPKQLPPPPNPSLSTQPTSHMEDSQTLAYTNHTQSQYHVHIHNQIHEQTHSRQVNISPPTTTRDMYNTFNLFMMTSGKVQ</sequence>
<accession>A0A5K4F9E2</accession>
<evidence type="ECO:0000313" key="2">
    <source>
        <dbReference type="Proteomes" id="UP000008854"/>
    </source>
</evidence>
<evidence type="ECO:0000256" key="1">
    <source>
        <dbReference type="SAM" id="MobiDB-lite"/>
    </source>
</evidence>
<proteinExistence type="predicted"/>
<evidence type="ECO:0000313" key="3">
    <source>
        <dbReference type="WBParaSite" id="Smp_323050.1"/>
    </source>
</evidence>
<name>A0A5K4F9E2_SCHMA</name>